<gene>
    <name evidence="2" type="primary">BnaCnng69810D</name>
    <name evidence="2" type="ORF">GSBRNA2T00007540001</name>
</gene>
<organism evidence="2">
    <name type="scientific">Brassica napus</name>
    <name type="common">Rape</name>
    <dbReference type="NCBI Taxonomy" id="3708"/>
    <lineage>
        <taxon>Eukaryota</taxon>
        <taxon>Viridiplantae</taxon>
        <taxon>Streptophyta</taxon>
        <taxon>Embryophyta</taxon>
        <taxon>Tracheophyta</taxon>
        <taxon>Spermatophyta</taxon>
        <taxon>Magnoliopsida</taxon>
        <taxon>eudicotyledons</taxon>
        <taxon>Gunneridae</taxon>
        <taxon>Pentapetalae</taxon>
        <taxon>rosids</taxon>
        <taxon>malvids</taxon>
        <taxon>Brassicales</taxon>
        <taxon>Brassicaceae</taxon>
        <taxon>Brassiceae</taxon>
        <taxon>Brassica</taxon>
    </lineage>
</organism>
<evidence type="ECO:0000313" key="2">
    <source>
        <dbReference type="EMBL" id="CDY70794.1"/>
    </source>
</evidence>
<dbReference type="EMBL" id="LK043363">
    <property type="protein sequence ID" value="CDY70794.1"/>
    <property type="molecule type" value="Genomic_DNA"/>
</dbReference>
<proteinExistence type="predicted"/>
<accession>A0A078JVK4</accession>
<dbReference type="PaxDb" id="3708-A0A078JVK4"/>
<protein>
    <submittedName>
        <fullName evidence="2">BnaCnng69810D protein</fullName>
    </submittedName>
</protein>
<sequence>MKEDVSQDSAVTEEAKAEEVSESIQQHRTRRSLDVNQADVPEVVKKLKSLKQLQKMENKENTVVAAGAGEEIQV</sequence>
<dbReference type="AlphaFoldDB" id="A0A078JVK4"/>
<reference evidence="2" key="1">
    <citation type="journal article" date="2014" name="Science">
        <title>Plant genetics. Early allopolyploid evolution in the post-Neolithic Brassica napus oilseed genome.</title>
        <authorList>
            <person name="Chalhoub B."/>
            <person name="Denoeud F."/>
            <person name="Liu S."/>
            <person name="Parkin I.A."/>
            <person name="Tang H."/>
            <person name="Wang X."/>
            <person name="Chiquet J."/>
            <person name="Belcram H."/>
            <person name="Tong C."/>
            <person name="Samans B."/>
            <person name="Correa M."/>
            <person name="Da Silva C."/>
            <person name="Just J."/>
            <person name="Falentin C."/>
            <person name="Koh C.S."/>
            <person name="Le Clainche I."/>
            <person name="Bernard M."/>
            <person name="Bento P."/>
            <person name="Noel B."/>
            <person name="Labadie K."/>
            <person name="Alberti A."/>
            <person name="Charles M."/>
            <person name="Arnaud D."/>
            <person name="Guo H."/>
            <person name="Daviaud C."/>
            <person name="Alamery S."/>
            <person name="Jabbari K."/>
            <person name="Zhao M."/>
            <person name="Edger P.P."/>
            <person name="Chelaifa H."/>
            <person name="Tack D."/>
            <person name="Lassalle G."/>
            <person name="Mestiri I."/>
            <person name="Schnel N."/>
            <person name="Le Paslier M.C."/>
            <person name="Fan G."/>
            <person name="Renault V."/>
            <person name="Bayer P.E."/>
            <person name="Golicz A.A."/>
            <person name="Manoli S."/>
            <person name="Lee T.H."/>
            <person name="Thi V.H."/>
            <person name="Chalabi S."/>
            <person name="Hu Q."/>
            <person name="Fan C."/>
            <person name="Tollenaere R."/>
            <person name="Lu Y."/>
            <person name="Battail C."/>
            <person name="Shen J."/>
            <person name="Sidebottom C.H."/>
            <person name="Wang X."/>
            <person name="Canaguier A."/>
            <person name="Chauveau A."/>
            <person name="Berard A."/>
            <person name="Deniot G."/>
            <person name="Guan M."/>
            <person name="Liu Z."/>
            <person name="Sun F."/>
            <person name="Lim Y.P."/>
            <person name="Lyons E."/>
            <person name="Town C.D."/>
            <person name="Bancroft I."/>
            <person name="Wang X."/>
            <person name="Meng J."/>
            <person name="Ma J."/>
            <person name="Pires J.C."/>
            <person name="King G.J."/>
            <person name="Brunel D."/>
            <person name="Delourme R."/>
            <person name="Renard M."/>
            <person name="Aury J.M."/>
            <person name="Adams K.L."/>
            <person name="Batley J."/>
            <person name="Snowdon R.J."/>
            <person name="Tost J."/>
            <person name="Edwards D."/>
            <person name="Zhou Y."/>
            <person name="Hua W."/>
            <person name="Sharpe A.G."/>
            <person name="Paterson A.H."/>
            <person name="Guan C."/>
            <person name="Wincker P."/>
        </authorList>
    </citation>
    <scope>NUCLEOTIDE SEQUENCE [LARGE SCALE GENOMIC DNA]</scope>
</reference>
<evidence type="ECO:0000256" key="1">
    <source>
        <dbReference type="SAM" id="MobiDB-lite"/>
    </source>
</evidence>
<reference evidence="2" key="2">
    <citation type="submission" date="2014-06" db="EMBL/GenBank/DDBJ databases">
        <authorList>
            <person name="Genoscope - CEA"/>
        </authorList>
    </citation>
    <scope>NUCLEOTIDE SEQUENCE</scope>
</reference>
<dbReference type="Gramene" id="CDY70794">
    <property type="protein sequence ID" value="CDY70794"/>
    <property type="gene ID" value="GSBRNA2T00007540001"/>
</dbReference>
<feature type="region of interest" description="Disordered" evidence="1">
    <location>
        <begin position="1"/>
        <end position="36"/>
    </location>
</feature>
<name>A0A078JVK4_BRANA</name>